<dbReference type="HOGENOM" id="CLU_1535012_0_0_1"/>
<reference evidence="3 4" key="1">
    <citation type="journal article" date="2005" name="PLoS Biol.">
        <title>The genomes of Oryza sativa: a history of duplications.</title>
        <authorList>
            <person name="Yu J."/>
            <person name="Wang J."/>
            <person name="Lin W."/>
            <person name="Li S."/>
            <person name="Li H."/>
            <person name="Zhou J."/>
            <person name="Ni P."/>
            <person name="Dong W."/>
            <person name="Hu S."/>
            <person name="Zeng C."/>
            <person name="Zhang J."/>
            <person name="Zhang Y."/>
            <person name="Li R."/>
            <person name="Xu Z."/>
            <person name="Li S."/>
            <person name="Li X."/>
            <person name="Zheng H."/>
            <person name="Cong L."/>
            <person name="Lin L."/>
            <person name="Yin J."/>
            <person name="Geng J."/>
            <person name="Li G."/>
            <person name="Shi J."/>
            <person name="Liu J."/>
            <person name="Lv H."/>
            <person name="Li J."/>
            <person name="Wang J."/>
            <person name="Deng Y."/>
            <person name="Ran L."/>
            <person name="Shi X."/>
            <person name="Wang X."/>
            <person name="Wu Q."/>
            <person name="Li C."/>
            <person name="Ren X."/>
            <person name="Wang J."/>
            <person name="Wang X."/>
            <person name="Li D."/>
            <person name="Liu D."/>
            <person name="Zhang X."/>
            <person name="Ji Z."/>
            <person name="Zhao W."/>
            <person name="Sun Y."/>
            <person name="Zhang Z."/>
            <person name="Bao J."/>
            <person name="Han Y."/>
            <person name="Dong L."/>
            <person name="Ji J."/>
            <person name="Chen P."/>
            <person name="Wu S."/>
            <person name="Liu J."/>
            <person name="Xiao Y."/>
            <person name="Bu D."/>
            <person name="Tan J."/>
            <person name="Yang L."/>
            <person name="Ye C."/>
            <person name="Zhang J."/>
            <person name="Xu J."/>
            <person name="Zhou Y."/>
            <person name="Yu Y."/>
            <person name="Zhang B."/>
            <person name="Zhuang S."/>
            <person name="Wei H."/>
            <person name="Liu B."/>
            <person name="Lei M."/>
            <person name="Yu H."/>
            <person name="Li Y."/>
            <person name="Xu H."/>
            <person name="Wei S."/>
            <person name="He X."/>
            <person name="Fang L."/>
            <person name="Zhang Z."/>
            <person name="Zhang Y."/>
            <person name="Huang X."/>
            <person name="Su Z."/>
            <person name="Tong W."/>
            <person name="Li J."/>
            <person name="Tong Z."/>
            <person name="Li S."/>
            <person name="Ye J."/>
            <person name="Wang L."/>
            <person name="Fang L."/>
            <person name="Lei T."/>
            <person name="Chen C."/>
            <person name="Chen H."/>
            <person name="Xu Z."/>
            <person name="Li H."/>
            <person name="Huang H."/>
            <person name="Zhang F."/>
            <person name="Xu H."/>
            <person name="Li N."/>
            <person name="Zhao C."/>
            <person name="Li S."/>
            <person name="Dong L."/>
            <person name="Huang Y."/>
            <person name="Li L."/>
            <person name="Xi Y."/>
            <person name="Qi Q."/>
            <person name="Li W."/>
            <person name="Zhang B."/>
            <person name="Hu W."/>
            <person name="Zhang Y."/>
            <person name="Tian X."/>
            <person name="Jiao Y."/>
            <person name="Liang X."/>
            <person name="Jin J."/>
            <person name="Gao L."/>
            <person name="Zheng W."/>
            <person name="Hao B."/>
            <person name="Liu S."/>
            <person name="Wang W."/>
            <person name="Yuan L."/>
            <person name="Cao M."/>
            <person name="McDermott J."/>
            <person name="Samudrala R."/>
            <person name="Wang J."/>
            <person name="Wong G.K."/>
            <person name="Yang H."/>
        </authorList>
    </citation>
    <scope>NUCLEOTIDE SEQUENCE [LARGE SCALE GENOMIC DNA]</scope>
    <source>
        <strain evidence="4">cv. 93-11</strain>
    </source>
</reference>
<sequence length="175" mass="18147">METMMVPAVAGAVLAVAGAASTPQPRSSSSSSSGASVGGGADGSSGGDASGSDPSAGRRRGGEGGTAQRDRGESESEARVQWEIWGNDAVPTSSTRAQRGAWLRLPTKSWRGAERAASPSRGTRSIAGRRRGRKRKRLSTEGSRDTLQGHALNMPLGFLRLSLAFSKFLDFLGSN</sequence>
<dbReference type="Gramene" id="BGIOSGA010272-TA">
    <property type="protein sequence ID" value="BGIOSGA010272-PA"/>
    <property type="gene ID" value="BGIOSGA010272"/>
</dbReference>
<accession>A2XJC9</accession>
<evidence type="ECO:0000256" key="1">
    <source>
        <dbReference type="SAM" id="MobiDB-lite"/>
    </source>
</evidence>
<organism evidence="3 4">
    <name type="scientific">Oryza sativa subsp. indica</name>
    <name type="common">Rice</name>
    <dbReference type="NCBI Taxonomy" id="39946"/>
    <lineage>
        <taxon>Eukaryota</taxon>
        <taxon>Viridiplantae</taxon>
        <taxon>Streptophyta</taxon>
        <taxon>Embryophyta</taxon>
        <taxon>Tracheophyta</taxon>
        <taxon>Spermatophyta</taxon>
        <taxon>Magnoliopsida</taxon>
        <taxon>Liliopsida</taxon>
        <taxon>Poales</taxon>
        <taxon>Poaceae</taxon>
        <taxon>BOP clade</taxon>
        <taxon>Oryzoideae</taxon>
        <taxon>Oryzeae</taxon>
        <taxon>Oryzinae</taxon>
        <taxon>Oryza</taxon>
        <taxon>Oryza sativa</taxon>
    </lineage>
</organism>
<keyword evidence="4" id="KW-1185">Reference proteome</keyword>
<protein>
    <submittedName>
        <fullName evidence="3">Uncharacterized protein</fullName>
    </submittedName>
</protein>
<feature type="region of interest" description="Disordered" evidence="1">
    <location>
        <begin position="18"/>
        <end position="146"/>
    </location>
</feature>
<name>A2XJC9_ORYSI</name>
<feature type="compositionally biased region" description="Basic and acidic residues" evidence="1">
    <location>
        <begin position="68"/>
        <end position="80"/>
    </location>
</feature>
<proteinExistence type="predicted"/>
<dbReference type="EMBL" id="CM000128">
    <property type="protein sequence ID" value="EAY90939.1"/>
    <property type="molecule type" value="Genomic_DNA"/>
</dbReference>
<feature type="compositionally biased region" description="Basic residues" evidence="1">
    <location>
        <begin position="127"/>
        <end position="137"/>
    </location>
</feature>
<dbReference type="Proteomes" id="UP000007015">
    <property type="component" value="Chromosome 3"/>
</dbReference>
<evidence type="ECO:0000313" key="3">
    <source>
        <dbReference type="EMBL" id="EAY90939.1"/>
    </source>
</evidence>
<evidence type="ECO:0000256" key="2">
    <source>
        <dbReference type="SAM" id="SignalP"/>
    </source>
</evidence>
<feature type="chain" id="PRO_5002647984" evidence="2">
    <location>
        <begin position="20"/>
        <end position="175"/>
    </location>
</feature>
<feature type="signal peptide" evidence="2">
    <location>
        <begin position="1"/>
        <end position="19"/>
    </location>
</feature>
<dbReference type="AlphaFoldDB" id="A2XJC9"/>
<gene>
    <name evidence="3" type="ORF">OsI_12553</name>
</gene>
<feature type="compositionally biased region" description="Gly residues" evidence="1">
    <location>
        <begin position="36"/>
        <end position="49"/>
    </location>
</feature>
<keyword evidence="2" id="KW-0732">Signal</keyword>
<evidence type="ECO:0000313" key="4">
    <source>
        <dbReference type="Proteomes" id="UP000007015"/>
    </source>
</evidence>